<gene>
    <name evidence="2" type="ORF">HMPREF0519_1904</name>
</gene>
<dbReference type="InterPro" id="IPR039143">
    <property type="entry name" value="GNPNAT1-like"/>
</dbReference>
<dbReference type="InterPro" id="IPR000182">
    <property type="entry name" value="GNAT_dom"/>
</dbReference>
<dbReference type="GO" id="GO:0004343">
    <property type="term" value="F:glucosamine 6-phosphate N-acetyltransferase activity"/>
    <property type="evidence" value="ECO:0007669"/>
    <property type="project" value="TreeGrafter"/>
</dbReference>
<dbReference type="AlphaFoldDB" id="C0XKZ3"/>
<proteinExistence type="predicted"/>
<keyword evidence="3" id="KW-1185">Reference proteome</keyword>
<organism evidence="2 3">
    <name type="scientific">Lentilactobacillus hilgardii (strain ATCC 8290 / DSM 20176 / CCUG 30140 / JCM 1155 / KCTC 3500 / NBRC 15886 / NCIMB 8040 / NRRL B-1843 / 9)</name>
    <dbReference type="NCBI Taxonomy" id="1423757"/>
    <lineage>
        <taxon>Bacteria</taxon>
        <taxon>Bacillati</taxon>
        <taxon>Bacillota</taxon>
        <taxon>Bacilli</taxon>
        <taxon>Lactobacillales</taxon>
        <taxon>Lactobacillaceae</taxon>
        <taxon>Lentilactobacillus</taxon>
    </lineage>
</organism>
<comment type="caution">
    <text evidence="2">The sequence shown here is derived from an EMBL/GenBank/DDBJ whole genome shotgun (WGS) entry which is preliminary data.</text>
</comment>
<dbReference type="HOGENOM" id="CLU_056607_6_1_9"/>
<accession>C0XKZ3</accession>
<sequence>NYINLSYHDLTTFFIFRQICYKKINNKLQNRRNLMRLIVESSKPIRAAATYVRLSVFVIERGIDLRDEFDDKDTDQEVYAVLFDEKTPVSTCRFEQTDENTLKIGRVATLKAYRGKGLGKRGLTAMEKYAKQLGLTKSLIHSEVTAEGFYEKMGYSVASKPFFEDSVPCVIVKKDL</sequence>
<protein>
    <submittedName>
        <fullName evidence="2">Acetyltransferase, GNAT family</fullName>
    </submittedName>
</protein>
<evidence type="ECO:0000259" key="1">
    <source>
        <dbReference type="PROSITE" id="PS51186"/>
    </source>
</evidence>
<dbReference type="InterPro" id="IPR016181">
    <property type="entry name" value="Acyl_CoA_acyltransferase"/>
</dbReference>
<name>C0XKZ3_LENH9</name>
<dbReference type="EMBL" id="ACGP01000177">
    <property type="protein sequence ID" value="EEI23963.1"/>
    <property type="molecule type" value="Genomic_DNA"/>
</dbReference>
<dbReference type="Pfam" id="PF00583">
    <property type="entry name" value="Acetyltransf_1"/>
    <property type="match status" value="1"/>
</dbReference>
<evidence type="ECO:0000313" key="3">
    <source>
        <dbReference type="Proteomes" id="UP000003752"/>
    </source>
</evidence>
<dbReference type="SUPFAM" id="SSF55729">
    <property type="entry name" value="Acyl-CoA N-acyltransferases (Nat)"/>
    <property type="match status" value="1"/>
</dbReference>
<dbReference type="PANTHER" id="PTHR13355:SF11">
    <property type="entry name" value="GLUCOSAMINE 6-PHOSPHATE N-ACETYLTRANSFERASE"/>
    <property type="match status" value="1"/>
</dbReference>
<feature type="domain" description="N-acetyltransferase" evidence="1">
    <location>
        <begin position="37"/>
        <end position="176"/>
    </location>
</feature>
<dbReference type="PANTHER" id="PTHR13355">
    <property type="entry name" value="GLUCOSAMINE 6-PHOSPHATE N-ACETYLTRANSFERASE"/>
    <property type="match status" value="1"/>
</dbReference>
<keyword evidence="2" id="KW-0808">Transferase</keyword>
<dbReference type="Gene3D" id="3.40.630.30">
    <property type="match status" value="1"/>
</dbReference>
<dbReference type="CDD" id="cd04301">
    <property type="entry name" value="NAT_SF"/>
    <property type="match status" value="1"/>
</dbReference>
<reference evidence="2 3" key="1">
    <citation type="submission" date="2009-01" db="EMBL/GenBank/DDBJ databases">
        <authorList>
            <person name="Qin X."/>
            <person name="Bachman B."/>
            <person name="Battles P."/>
            <person name="Bell A."/>
            <person name="Bess C."/>
            <person name="Bickham C."/>
            <person name="Chaboub L."/>
            <person name="Chen D."/>
            <person name="Coyle M."/>
            <person name="Deiros D.R."/>
            <person name="Dinh H."/>
            <person name="Forbes L."/>
            <person name="Fowler G."/>
            <person name="Francisco L."/>
            <person name="Fu Q."/>
            <person name="Gubbala S."/>
            <person name="Hale W."/>
            <person name="Han Y."/>
            <person name="Hemphill L."/>
            <person name="Highlander S.K."/>
            <person name="Hirani K."/>
            <person name="Hogues M."/>
            <person name="Jackson L."/>
            <person name="Jakkamsetti A."/>
            <person name="Javaid M."/>
            <person name="Jiang H."/>
            <person name="Korchina V."/>
            <person name="Kovar C."/>
            <person name="Lara F."/>
            <person name="Lee S."/>
            <person name="Mata R."/>
            <person name="Mathew T."/>
            <person name="Moen C."/>
            <person name="Morales K."/>
            <person name="Munidasa M."/>
            <person name="Nazareth L."/>
            <person name="Ngo R."/>
            <person name="Nguyen L."/>
            <person name="Okwuonu G."/>
            <person name="Ongeri F."/>
            <person name="Patil S."/>
            <person name="Petrosino J."/>
            <person name="Pham C."/>
            <person name="Pham P."/>
            <person name="Pu L.-L."/>
            <person name="Puazo M."/>
            <person name="Raj R."/>
            <person name="Reid J."/>
            <person name="Rouhana J."/>
            <person name="Saada N."/>
            <person name="Shang Y."/>
            <person name="Simmons D."/>
            <person name="Thornton R."/>
            <person name="Warren J."/>
            <person name="Weissenberger G."/>
            <person name="Zhang J."/>
            <person name="Zhang L."/>
            <person name="Zhou C."/>
            <person name="Zhu D."/>
            <person name="Muzny D."/>
            <person name="Worley K."/>
            <person name="Gibbs R."/>
        </authorList>
    </citation>
    <scope>NUCLEOTIDE SEQUENCE [LARGE SCALE GENOMIC DNA]</scope>
    <source>
        <strain evidence="3">ATCC 8290 / DSM 20176 / CCUG 30140 / JCM 1155 / KCTC 3500 / NBRC 15886 / NCIMB 8040 / NRRL B-1843 / 9</strain>
    </source>
</reference>
<evidence type="ECO:0000313" key="2">
    <source>
        <dbReference type="EMBL" id="EEI23963.1"/>
    </source>
</evidence>
<dbReference type="Proteomes" id="UP000003752">
    <property type="component" value="Unassembled WGS sequence"/>
</dbReference>
<dbReference type="PROSITE" id="PS51186">
    <property type="entry name" value="GNAT"/>
    <property type="match status" value="1"/>
</dbReference>
<feature type="non-terminal residue" evidence="2">
    <location>
        <position position="1"/>
    </location>
</feature>